<name>A0ABS8WTY7_DATST</name>
<gene>
    <name evidence="1" type="ORF">HAX54_000445</name>
</gene>
<organism evidence="1 2">
    <name type="scientific">Datura stramonium</name>
    <name type="common">Jimsonweed</name>
    <name type="synonym">Common thornapple</name>
    <dbReference type="NCBI Taxonomy" id="4076"/>
    <lineage>
        <taxon>Eukaryota</taxon>
        <taxon>Viridiplantae</taxon>
        <taxon>Streptophyta</taxon>
        <taxon>Embryophyta</taxon>
        <taxon>Tracheophyta</taxon>
        <taxon>Spermatophyta</taxon>
        <taxon>Magnoliopsida</taxon>
        <taxon>eudicotyledons</taxon>
        <taxon>Gunneridae</taxon>
        <taxon>Pentapetalae</taxon>
        <taxon>asterids</taxon>
        <taxon>lamiids</taxon>
        <taxon>Solanales</taxon>
        <taxon>Solanaceae</taxon>
        <taxon>Solanoideae</taxon>
        <taxon>Datureae</taxon>
        <taxon>Datura</taxon>
    </lineage>
</organism>
<reference evidence="1 2" key="1">
    <citation type="journal article" date="2021" name="BMC Genomics">
        <title>Datura genome reveals duplications of psychoactive alkaloid biosynthetic genes and high mutation rate following tissue culture.</title>
        <authorList>
            <person name="Rajewski A."/>
            <person name="Carter-House D."/>
            <person name="Stajich J."/>
            <person name="Litt A."/>
        </authorList>
    </citation>
    <scope>NUCLEOTIDE SEQUENCE [LARGE SCALE GENOMIC DNA]</scope>
    <source>
        <strain evidence="1">AR-01</strain>
    </source>
</reference>
<keyword evidence="2" id="KW-1185">Reference proteome</keyword>
<protein>
    <submittedName>
        <fullName evidence="1">Uncharacterized protein</fullName>
    </submittedName>
</protein>
<dbReference type="Proteomes" id="UP000823775">
    <property type="component" value="Unassembled WGS sequence"/>
</dbReference>
<feature type="non-terminal residue" evidence="1">
    <location>
        <position position="1"/>
    </location>
</feature>
<evidence type="ECO:0000313" key="2">
    <source>
        <dbReference type="Proteomes" id="UP000823775"/>
    </source>
</evidence>
<proteinExistence type="predicted"/>
<dbReference type="EMBL" id="JACEIK010010114">
    <property type="protein sequence ID" value="MCE3214964.1"/>
    <property type="molecule type" value="Genomic_DNA"/>
</dbReference>
<evidence type="ECO:0000313" key="1">
    <source>
        <dbReference type="EMBL" id="MCE3214964.1"/>
    </source>
</evidence>
<comment type="caution">
    <text evidence="1">The sequence shown here is derived from an EMBL/GenBank/DDBJ whole genome shotgun (WGS) entry which is preliminary data.</text>
</comment>
<accession>A0ABS8WTY7</accession>
<sequence>VMTSVGEWSHYPKGLPCVETIKLMEKNWRREEKKDVILLVMMKQMEMLTNYVKGFHAKNSHAIHDYDDGYNGNQGWNNVRFVNTCSQESTEVLPPHMESTLEVVLQKVLATKEGVHDLLSRP</sequence>